<dbReference type="Pfam" id="PF00487">
    <property type="entry name" value="FA_desaturase"/>
    <property type="match status" value="1"/>
</dbReference>
<comment type="caution">
    <text evidence="3">The sequence shown here is derived from an EMBL/GenBank/DDBJ whole genome shotgun (WGS) entry which is preliminary data.</text>
</comment>
<evidence type="ECO:0000313" key="4">
    <source>
        <dbReference type="Proteomes" id="UP000178510"/>
    </source>
</evidence>
<organism evidence="3 4">
    <name type="scientific">Candidatus Sungbacteria bacterium RIFCSPHIGHO2_02_FULL_52_23</name>
    <dbReference type="NCBI Taxonomy" id="1802274"/>
    <lineage>
        <taxon>Bacteria</taxon>
        <taxon>Candidatus Sungiibacteriota</taxon>
    </lineage>
</organism>
<dbReference type="AlphaFoldDB" id="A0A1G2KXA5"/>
<gene>
    <name evidence="3" type="ORF">A3J58_03365</name>
</gene>
<dbReference type="GO" id="GO:0016020">
    <property type="term" value="C:membrane"/>
    <property type="evidence" value="ECO:0007669"/>
    <property type="project" value="TreeGrafter"/>
</dbReference>
<feature type="transmembrane region" description="Helical" evidence="1">
    <location>
        <begin position="95"/>
        <end position="112"/>
    </location>
</feature>
<keyword evidence="1" id="KW-0472">Membrane</keyword>
<dbReference type="PIRSF" id="PIRSF015921">
    <property type="entry name" value="FA_sphinglp_des"/>
    <property type="match status" value="1"/>
</dbReference>
<dbReference type="PANTHER" id="PTHR19353">
    <property type="entry name" value="FATTY ACID DESATURASE 2"/>
    <property type="match status" value="1"/>
</dbReference>
<evidence type="ECO:0000256" key="1">
    <source>
        <dbReference type="SAM" id="Phobius"/>
    </source>
</evidence>
<keyword evidence="1" id="KW-0812">Transmembrane</keyword>
<dbReference type="EMBL" id="MHQM01000014">
    <property type="protein sequence ID" value="OHA04038.1"/>
    <property type="molecule type" value="Genomic_DNA"/>
</dbReference>
<feature type="transmembrane region" description="Helical" evidence="1">
    <location>
        <begin position="159"/>
        <end position="181"/>
    </location>
</feature>
<feature type="transmembrane region" description="Helical" evidence="1">
    <location>
        <begin position="216"/>
        <end position="235"/>
    </location>
</feature>
<reference evidence="3 4" key="1">
    <citation type="journal article" date="2016" name="Nat. Commun.">
        <title>Thousands of microbial genomes shed light on interconnected biogeochemical processes in an aquifer system.</title>
        <authorList>
            <person name="Anantharaman K."/>
            <person name="Brown C.T."/>
            <person name="Hug L.A."/>
            <person name="Sharon I."/>
            <person name="Castelle C.J."/>
            <person name="Probst A.J."/>
            <person name="Thomas B.C."/>
            <person name="Singh A."/>
            <person name="Wilkins M.J."/>
            <person name="Karaoz U."/>
            <person name="Brodie E.L."/>
            <person name="Williams K.H."/>
            <person name="Hubbard S.S."/>
            <person name="Banfield J.F."/>
        </authorList>
    </citation>
    <scope>NUCLEOTIDE SEQUENCE [LARGE SCALE GENOMIC DNA]</scope>
</reference>
<dbReference type="GO" id="GO:0016717">
    <property type="term" value="F:oxidoreductase activity, acting on paired donors, with oxidation of a pair of donors resulting in the reduction of molecular oxygen to two molecules of water"/>
    <property type="evidence" value="ECO:0007669"/>
    <property type="project" value="TreeGrafter"/>
</dbReference>
<sequence length="338" mass="38362">MCKEEVSNGVNAAFGELQERIRERGLLRADPMFYVRRAAFALALVAISIAVIIRVDHFGMQMANAVLLAFAFGQLGLILHDVGHGQVVAGRRYRAMEIVFDIILGWSLAWWVQKHNRHHAFPNQPGYDPDVGIAFLAFSEEQAHAKKGLYRFTSRYQNILFIPMLLGEVWHLRWASIAYLVRQRTLKSAMGILLIALHLVLYLGLLLYYLPWWQAAAFAAVHWGMLGIYLGMIFAPNHKGMPMFEHGKAPGYMEQQVLTSRNVRGGWLVDMVYGGLNYQIEHHLFPAMPRSRLGHAAPFVEAFCREKNIPYFAVGIRESLREIFGHFTRVGKAVDAAI</sequence>
<dbReference type="PANTHER" id="PTHR19353:SF19">
    <property type="entry name" value="DELTA(5) FATTY ACID DESATURASE C-RELATED"/>
    <property type="match status" value="1"/>
</dbReference>
<dbReference type="GO" id="GO:0008610">
    <property type="term" value="P:lipid biosynthetic process"/>
    <property type="evidence" value="ECO:0007669"/>
    <property type="project" value="UniProtKB-ARBA"/>
</dbReference>
<accession>A0A1G2KXA5</accession>
<name>A0A1G2KXA5_9BACT</name>
<dbReference type="InterPro" id="IPR012171">
    <property type="entry name" value="Fatty_acid_desaturase"/>
</dbReference>
<dbReference type="InterPro" id="IPR005804">
    <property type="entry name" value="FA_desaturase_dom"/>
</dbReference>
<proteinExistence type="predicted"/>
<dbReference type="STRING" id="1802274.A3J58_03365"/>
<feature type="domain" description="Fatty acid desaturase" evidence="2">
    <location>
        <begin position="65"/>
        <end position="313"/>
    </location>
</feature>
<dbReference type="Proteomes" id="UP000178510">
    <property type="component" value="Unassembled WGS sequence"/>
</dbReference>
<evidence type="ECO:0000313" key="3">
    <source>
        <dbReference type="EMBL" id="OHA04038.1"/>
    </source>
</evidence>
<evidence type="ECO:0000259" key="2">
    <source>
        <dbReference type="Pfam" id="PF00487"/>
    </source>
</evidence>
<feature type="transmembrane region" description="Helical" evidence="1">
    <location>
        <begin position="188"/>
        <end position="210"/>
    </location>
</feature>
<feature type="transmembrane region" description="Helical" evidence="1">
    <location>
        <begin position="65"/>
        <end position="83"/>
    </location>
</feature>
<feature type="transmembrane region" description="Helical" evidence="1">
    <location>
        <begin position="34"/>
        <end position="53"/>
    </location>
</feature>
<dbReference type="CDD" id="cd03506">
    <property type="entry name" value="Delta6-FADS-like"/>
    <property type="match status" value="1"/>
</dbReference>
<keyword evidence="1" id="KW-1133">Transmembrane helix</keyword>
<protein>
    <recommendedName>
        <fullName evidence="2">Fatty acid desaturase domain-containing protein</fullName>
    </recommendedName>
</protein>